<feature type="compositionally biased region" description="Low complexity" evidence="1">
    <location>
        <begin position="320"/>
        <end position="333"/>
    </location>
</feature>
<keyword evidence="2" id="KW-0472">Membrane</keyword>
<keyword evidence="2" id="KW-0812">Transmembrane</keyword>
<feature type="region of interest" description="Disordered" evidence="1">
    <location>
        <begin position="314"/>
        <end position="337"/>
    </location>
</feature>
<organism evidence="3 4">
    <name type="scientific">Plasmodium malariae</name>
    <dbReference type="NCBI Taxonomy" id="5858"/>
    <lineage>
        <taxon>Eukaryota</taxon>
        <taxon>Sar</taxon>
        <taxon>Alveolata</taxon>
        <taxon>Apicomplexa</taxon>
        <taxon>Aconoidasida</taxon>
        <taxon>Haemosporida</taxon>
        <taxon>Plasmodiidae</taxon>
        <taxon>Plasmodium</taxon>
        <taxon>Plasmodium (Plasmodium)</taxon>
    </lineage>
</organism>
<evidence type="ECO:0000256" key="2">
    <source>
        <dbReference type="SAM" id="Phobius"/>
    </source>
</evidence>
<dbReference type="EMBL" id="FLQW01004069">
    <property type="protein sequence ID" value="SBS96505.1"/>
    <property type="molecule type" value="Genomic_DNA"/>
</dbReference>
<dbReference type="Proteomes" id="UP000078597">
    <property type="component" value="Unassembled WGS sequence"/>
</dbReference>
<feature type="transmembrane region" description="Helical" evidence="2">
    <location>
        <begin position="412"/>
        <end position="433"/>
    </location>
</feature>
<evidence type="ECO:0000256" key="1">
    <source>
        <dbReference type="SAM" id="MobiDB-lite"/>
    </source>
</evidence>
<proteinExistence type="predicted"/>
<reference evidence="4" key="1">
    <citation type="submission" date="2016-05" db="EMBL/GenBank/DDBJ databases">
        <authorList>
            <person name="Naeem Raeece"/>
        </authorList>
    </citation>
    <scope>NUCLEOTIDE SEQUENCE [LARGE SCALE GENOMIC DNA]</scope>
</reference>
<name>A0A1A8WVY0_PLAMA</name>
<gene>
    <name evidence="3" type="ORF">PMALA_054360</name>
</gene>
<dbReference type="VEuPathDB" id="PlasmoDB:PmUG01_00055200"/>
<dbReference type="InterPro" id="IPR008780">
    <property type="entry name" value="Plasmodium_Vir"/>
</dbReference>
<evidence type="ECO:0000313" key="4">
    <source>
        <dbReference type="Proteomes" id="UP000078597"/>
    </source>
</evidence>
<feature type="non-terminal residue" evidence="3">
    <location>
        <position position="1"/>
    </location>
</feature>
<accession>A0A1A8WVY0</accession>
<protein>
    <submittedName>
        <fullName evidence="3">PIR Superfamily Protein</fullName>
    </submittedName>
</protein>
<dbReference type="AlphaFoldDB" id="A0A1A8WVY0"/>
<evidence type="ECO:0000313" key="3">
    <source>
        <dbReference type="EMBL" id="SBS96505.1"/>
    </source>
</evidence>
<sequence>DNILVGSLSYNIYNSFSNEVIGTNYDKYCNIFNNSHGSDDNEDYNLCKKIARNVDILSNYLNKIEYTSLCSHYRYWAYHNIKNVLGENTDNEKAKNIIRKLKQAQNSIDEAYYSYYCQYNLKDNISQRLKEKLKEKHLHDYFNNYDSIKKSETCKSVEQNEYEKYLNYIINLYENFRSEKDCCNGVWQYDCFDYFKCADEFDPSKLLSALISNGIKNCDNLKVLEKSLTFDNSLNSGSSQEDFKNSIYLVKCTDITNDRLSDNELIGSKIKCQVLPLSTASLNNPSSSFNHRPPDHVPFTIDEHTETPVSIELRRDNEVSSGSSKSQSHLSNSDTLDVIKDNSAEKGTLCEDPQLARDKSGTFIEPDVRKTKIIEVKLDTYAPGKTVRIRIKSNTDSSHISYNNTNMFKNKFFRGGISFTLIVGIIFTIFLFYKFTPFGRCFHKNVSRKKRINDYYDDPYMRQFIIRAPKYGRRRKGNRGLQFSYYSR</sequence>
<keyword evidence="2" id="KW-1133">Transmembrane helix</keyword>
<dbReference type="Pfam" id="PF05795">
    <property type="entry name" value="Plasmodium_Vir"/>
    <property type="match status" value="1"/>
</dbReference>